<protein>
    <submittedName>
        <fullName evidence="2">Uncharacterized protein</fullName>
    </submittedName>
</protein>
<feature type="compositionally biased region" description="Basic and acidic residues" evidence="1">
    <location>
        <begin position="80"/>
        <end position="89"/>
    </location>
</feature>
<reference evidence="2" key="1">
    <citation type="journal article" date="2023" name="Mol. Ecol. Resour.">
        <title>Chromosome-level genome assembly of a triploid poplar Populus alba 'Berolinensis'.</title>
        <authorList>
            <person name="Chen S."/>
            <person name="Yu Y."/>
            <person name="Wang X."/>
            <person name="Wang S."/>
            <person name="Zhang T."/>
            <person name="Zhou Y."/>
            <person name="He R."/>
            <person name="Meng N."/>
            <person name="Wang Y."/>
            <person name="Liu W."/>
            <person name="Liu Z."/>
            <person name="Liu J."/>
            <person name="Guo Q."/>
            <person name="Huang H."/>
            <person name="Sederoff R.R."/>
            <person name="Wang G."/>
            <person name="Qu G."/>
            <person name="Chen S."/>
        </authorList>
    </citation>
    <scope>NUCLEOTIDE SEQUENCE</scope>
    <source>
        <strain evidence="2">SC-2020</strain>
    </source>
</reference>
<organism evidence="2 3">
    <name type="scientific">Populus alba x Populus x berolinensis</name>
    <dbReference type="NCBI Taxonomy" id="444605"/>
    <lineage>
        <taxon>Eukaryota</taxon>
        <taxon>Viridiplantae</taxon>
        <taxon>Streptophyta</taxon>
        <taxon>Embryophyta</taxon>
        <taxon>Tracheophyta</taxon>
        <taxon>Spermatophyta</taxon>
        <taxon>Magnoliopsida</taxon>
        <taxon>eudicotyledons</taxon>
        <taxon>Gunneridae</taxon>
        <taxon>Pentapetalae</taxon>
        <taxon>rosids</taxon>
        <taxon>fabids</taxon>
        <taxon>Malpighiales</taxon>
        <taxon>Salicaceae</taxon>
        <taxon>Saliceae</taxon>
        <taxon>Populus</taxon>
    </lineage>
</organism>
<name>A0AAD6ME64_9ROSI</name>
<comment type="caution">
    <text evidence="2">The sequence shown here is derived from an EMBL/GenBank/DDBJ whole genome shotgun (WGS) entry which is preliminary data.</text>
</comment>
<accession>A0AAD6ME64</accession>
<dbReference type="Pfam" id="PF07797">
    <property type="entry name" value="DUF1639"/>
    <property type="match status" value="1"/>
</dbReference>
<feature type="compositionally biased region" description="Low complexity" evidence="1">
    <location>
        <begin position="128"/>
        <end position="146"/>
    </location>
</feature>
<dbReference type="Proteomes" id="UP001164929">
    <property type="component" value="Chromosome 10"/>
</dbReference>
<evidence type="ECO:0000256" key="1">
    <source>
        <dbReference type="SAM" id="MobiDB-lite"/>
    </source>
</evidence>
<sequence length="321" mass="36855">MVYSVEREERVMAMGQERSKPPLHNFDLPFLKWGNQRHLLPPPPLFGTTRTRPEEESSQLSDNRSRNRSPPTNFGNYDAQRSKAPRERFGGVEEGIDAVREKIMLDLKTAANKMKDKILRKEIEEEQSLQSQSQTPPGAVVPAADEAPAEQEVRPWNLRRGERRLVEVESNFRESECDCAKSPRLRGDKRDREEKEKERVVRRSKRISWRCWAIDLLVRPKKRPRIVQKQMDALFPGLWLSEVTVDNYKVPEFAGERKGSNASGGLLRGSNFKASFADYYAYILLFVVDQLQFRLALSLDGQWGPPFSLGSEAVVPFLIGK</sequence>
<dbReference type="PANTHER" id="PTHR33130:SF43">
    <property type="entry name" value="OS01G0688600 PROTEIN"/>
    <property type="match status" value="1"/>
</dbReference>
<feature type="region of interest" description="Disordered" evidence="1">
    <location>
        <begin position="124"/>
        <end position="155"/>
    </location>
</feature>
<keyword evidence="3" id="KW-1185">Reference proteome</keyword>
<dbReference type="AlphaFoldDB" id="A0AAD6ME64"/>
<dbReference type="PANTHER" id="PTHR33130">
    <property type="entry name" value="PUTATIVE (DUF1639)-RELATED"/>
    <property type="match status" value="1"/>
</dbReference>
<proteinExistence type="predicted"/>
<evidence type="ECO:0000313" key="2">
    <source>
        <dbReference type="EMBL" id="KAJ6983869.1"/>
    </source>
</evidence>
<feature type="region of interest" description="Disordered" evidence="1">
    <location>
        <begin position="36"/>
        <end position="89"/>
    </location>
</feature>
<feature type="compositionally biased region" description="Polar residues" evidence="1">
    <location>
        <begin position="58"/>
        <end position="75"/>
    </location>
</feature>
<dbReference type="InterPro" id="IPR012438">
    <property type="entry name" value="DUF1639"/>
</dbReference>
<dbReference type="EMBL" id="JAQIZT010000010">
    <property type="protein sequence ID" value="KAJ6983869.1"/>
    <property type="molecule type" value="Genomic_DNA"/>
</dbReference>
<gene>
    <name evidence="2" type="ORF">NC653_026630</name>
</gene>
<evidence type="ECO:0000313" key="3">
    <source>
        <dbReference type="Proteomes" id="UP001164929"/>
    </source>
</evidence>